<dbReference type="PANTHER" id="PTHR46556">
    <property type="entry name" value="PLECKSTRIN HOMOLOGY DOMAIN-CONTAINING FAMILY M MEMBER 2"/>
    <property type="match status" value="1"/>
</dbReference>
<evidence type="ECO:0000256" key="2">
    <source>
        <dbReference type="ARBA" id="ARBA00022490"/>
    </source>
</evidence>
<dbReference type="Proteomes" id="UP001176940">
    <property type="component" value="Unassembled WGS sequence"/>
</dbReference>
<dbReference type="EMBL" id="CAUEEQ010078332">
    <property type="protein sequence ID" value="CAJ0967444.1"/>
    <property type="molecule type" value="Genomic_DNA"/>
</dbReference>
<keyword evidence="2" id="KW-0963">Cytoplasm</keyword>
<sequence>MFRMSTGHMEGDLQLVYVLLTDCYIYLLRKGAADKPYMVEDAVSYNELDYVSVGLDQQAVTLVCTNRRRQFLVDTADLSLTEIFISALKSAMINGCREPPYPGVLTDATMERLALAKFVSQESKIE</sequence>
<organism evidence="4 5">
    <name type="scientific">Ranitomeya imitator</name>
    <name type="common">mimic poison frog</name>
    <dbReference type="NCBI Taxonomy" id="111125"/>
    <lineage>
        <taxon>Eukaryota</taxon>
        <taxon>Metazoa</taxon>
        <taxon>Chordata</taxon>
        <taxon>Craniata</taxon>
        <taxon>Vertebrata</taxon>
        <taxon>Euteleostomi</taxon>
        <taxon>Amphibia</taxon>
        <taxon>Batrachia</taxon>
        <taxon>Anura</taxon>
        <taxon>Neobatrachia</taxon>
        <taxon>Hyloidea</taxon>
        <taxon>Dendrobatidae</taxon>
        <taxon>Dendrobatinae</taxon>
        <taxon>Ranitomeya</taxon>
    </lineage>
</organism>
<comment type="subcellular location">
    <subcellularLocation>
        <location evidence="1">Cytoplasm</location>
    </subcellularLocation>
</comment>
<proteinExistence type="predicted"/>
<dbReference type="InterPro" id="IPR057288">
    <property type="entry name" value="PH_PLEKHM2"/>
</dbReference>
<reference evidence="4" key="1">
    <citation type="submission" date="2023-07" db="EMBL/GenBank/DDBJ databases">
        <authorList>
            <person name="Stuckert A."/>
        </authorList>
    </citation>
    <scope>NUCLEOTIDE SEQUENCE</scope>
</reference>
<evidence type="ECO:0000313" key="5">
    <source>
        <dbReference type="Proteomes" id="UP001176940"/>
    </source>
</evidence>
<evidence type="ECO:0000256" key="1">
    <source>
        <dbReference type="ARBA" id="ARBA00004496"/>
    </source>
</evidence>
<accession>A0ABN9MKZ5</accession>
<comment type="caution">
    <text evidence="4">The sequence shown here is derived from an EMBL/GenBank/DDBJ whole genome shotgun (WGS) entry which is preliminary data.</text>
</comment>
<gene>
    <name evidence="4" type="ORF">RIMI_LOCUS22228787</name>
</gene>
<name>A0ABN9MKZ5_9NEOB</name>
<protein>
    <recommendedName>
        <fullName evidence="3">PLEKHM2 PH domain-containing protein</fullName>
    </recommendedName>
</protein>
<dbReference type="Pfam" id="PF23142">
    <property type="entry name" value="PH_PLEKHM2"/>
    <property type="match status" value="1"/>
</dbReference>
<feature type="domain" description="PLEKHM2 PH" evidence="3">
    <location>
        <begin position="1"/>
        <end position="108"/>
    </location>
</feature>
<dbReference type="InterPro" id="IPR053015">
    <property type="entry name" value="PH_domain-containing_M2"/>
</dbReference>
<dbReference type="PANTHER" id="PTHR46556:SF1">
    <property type="entry name" value="PLECKSTRIN HOMOLOGY DOMAIN-CONTAINING FAMILY M MEMBER 2"/>
    <property type="match status" value="1"/>
</dbReference>
<keyword evidence="5" id="KW-1185">Reference proteome</keyword>
<evidence type="ECO:0000313" key="4">
    <source>
        <dbReference type="EMBL" id="CAJ0967444.1"/>
    </source>
</evidence>
<evidence type="ECO:0000259" key="3">
    <source>
        <dbReference type="Pfam" id="PF23142"/>
    </source>
</evidence>
<feature type="non-terminal residue" evidence="4">
    <location>
        <position position="126"/>
    </location>
</feature>